<dbReference type="InterPro" id="IPR027417">
    <property type="entry name" value="P-loop_NTPase"/>
</dbReference>
<dbReference type="InterPro" id="IPR003593">
    <property type="entry name" value="AAA+_ATPase"/>
</dbReference>
<dbReference type="InterPro" id="IPR002182">
    <property type="entry name" value="NB-ARC"/>
</dbReference>
<name>A0A4D6MNS4_VIGUN</name>
<dbReference type="PRINTS" id="PR00364">
    <property type="entry name" value="DISEASERSIST"/>
</dbReference>
<evidence type="ECO:0000313" key="5">
    <source>
        <dbReference type="Proteomes" id="UP000501690"/>
    </source>
</evidence>
<reference evidence="4 5" key="1">
    <citation type="submission" date="2019-04" db="EMBL/GenBank/DDBJ databases">
        <title>An improved genome assembly and genetic linkage map for asparagus bean, Vigna unguiculata ssp. sesquipedialis.</title>
        <authorList>
            <person name="Xia Q."/>
            <person name="Zhang R."/>
            <person name="Dong Y."/>
        </authorList>
    </citation>
    <scope>NUCLEOTIDE SEQUENCE [LARGE SCALE GENOMIC DNA]</scope>
    <source>
        <tissue evidence="4">Leaf</tissue>
    </source>
</reference>
<evidence type="ECO:0000256" key="1">
    <source>
        <dbReference type="ARBA" id="ARBA00008894"/>
    </source>
</evidence>
<dbReference type="Pfam" id="PF00931">
    <property type="entry name" value="NB-ARC"/>
    <property type="match status" value="1"/>
</dbReference>
<dbReference type="EMBL" id="CP039352">
    <property type="protein sequence ID" value="QCE02658.1"/>
    <property type="molecule type" value="Genomic_DNA"/>
</dbReference>
<dbReference type="Gene3D" id="3.80.10.10">
    <property type="entry name" value="Ribonuclease Inhibitor"/>
    <property type="match status" value="3"/>
</dbReference>
<keyword evidence="2" id="KW-0611">Plant defense</keyword>
<sequence>MDWSGLFGKATEGVIDFVWKHGLQQVTYIIHYKQNVLELKDSARDLRFEKERINHQCDEALKNLNNIEGKVIEWVRKVGQIETIVEEFENGDGHKRAQSLSCNILSYLLNRHRLGRQAKKMEVDVRKLIDECPNLDEVSYREDITSNDATLSNYGFIEFSSTKSTMEKVIAQLEDSTVRMVGLYGPGGVGKSTLVKEIARKVKDNKVYDVAVRVKITANPNLQNVQEEIAYVLGLRLEREGENVRADCLRRSLKKEKRNILLILDDLWDKLDLNKLGIPVEDYDDDDDDFGNGNKDLNHQISLKKLKSLVISECLNMEKIFETEENSADKVCVFPKLEEIHLSKMNRLTDIWQTELRAIDVCDCDELINLFPASVAEDVPKLERISTLYCEKMVEIVTSQDASYANNDPLVFPELTCVRLEWLPNIKRFCKGKHLIKCPKLKQFSIHKRVKLNTFLKEINETTNKEEKCVFSAEEVLPNLEYMEIDFNEAQELLPKYQMQRLKELSLMSAQSLNLLYQFPYSMPNLEKLTMTYPYFLEELERRANFAQQEKIGIPLQLKELVLVLSKIKDLNFGRVPVLQRLELLSLKHCNNLNNLGPPSVSLTYLTHLELKYCKGLRNLMASSTAQSMVQLKTMKIINCPEVEQIVSNEGNEKGKVMKIVFSKLISIELVRLNYMRSFCGDNECEFEFPSLEILIVRECPKMKKFSERRSITQKLKNVFGVEGDEKSRCQWEGDLNATLQKVFNDKVSFAYTEDLRLDNDIIEQLWRDTDWVHQNSFRSLRRLNAWGCDTGEHVIPSHLLSCFHNFEELEVVDCKAARFLFGINDENRVRKGSGIFRLKSLSLSKLSNLKDVWEKDPEGIIGLQLLKEIRVEECGRLQSLFPASVAKDLTRLQVLQVTKCEELTEIFRKDEKGGEGPTQVFPRLTTLKLEKLPGLEYSIHRSKQQFYVPTIYPLLYAFMERKQKDLEL</sequence>
<dbReference type="PANTHER" id="PTHR33463:SF196">
    <property type="entry name" value="NB-ARC DOMAIN DISEASE RESISTANCE PROTEIN"/>
    <property type="match status" value="1"/>
</dbReference>
<dbReference type="PANTHER" id="PTHR33463">
    <property type="entry name" value="NB-ARC DOMAIN-CONTAINING PROTEIN-RELATED"/>
    <property type="match status" value="1"/>
</dbReference>
<dbReference type="Gene3D" id="3.40.50.300">
    <property type="entry name" value="P-loop containing nucleotide triphosphate hydrolases"/>
    <property type="match status" value="1"/>
</dbReference>
<dbReference type="InterPro" id="IPR032675">
    <property type="entry name" value="LRR_dom_sf"/>
</dbReference>
<evidence type="ECO:0000313" key="4">
    <source>
        <dbReference type="EMBL" id="QCE02658.1"/>
    </source>
</evidence>
<organism evidence="4 5">
    <name type="scientific">Vigna unguiculata</name>
    <name type="common">Cowpea</name>
    <dbReference type="NCBI Taxonomy" id="3917"/>
    <lineage>
        <taxon>Eukaryota</taxon>
        <taxon>Viridiplantae</taxon>
        <taxon>Streptophyta</taxon>
        <taxon>Embryophyta</taxon>
        <taxon>Tracheophyta</taxon>
        <taxon>Spermatophyta</taxon>
        <taxon>Magnoliopsida</taxon>
        <taxon>eudicotyledons</taxon>
        <taxon>Gunneridae</taxon>
        <taxon>Pentapetalae</taxon>
        <taxon>rosids</taxon>
        <taxon>fabids</taxon>
        <taxon>Fabales</taxon>
        <taxon>Fabaceae</taxon>
        <taxon>Papilionoideae</taxon>
        <taxon>50 kb inversion clade</taxon>
        <taxon>NPAAA clade</taxon>
        <taxon>indigoferoid/millettioid clade</taxon>
        <taxon>Phaseoleae</taxon>
        <taxon>Vigna</taxon>
    </lineage>
</organism>
<feature type="domain" description="AAA+ ATPase" evidence="3">
    <location>
        <begin position="177"/>
        <end position="338"/>
    </location>
</feature>
<dbReference type="InterPro" id="IPR057135">
    <property type="entry name" value="At4g27190-like_LRR"/>
</dbReference>
<accession>A0A4D6MNS4</accession>
<dbReference type="Proteomes" id="UP000501690">
    <property type="component" value="Linkage Group LG8"/>
</dbReference>
<dbReference type="SMART" id="SM00382">
    <property type="entry name" value="AAA"/>
    <property type="match status" value="1"/>
</dbReference>
<dbReference type="SUPFAM" id="SSF52047">
    <property type="entry name" value="RNI-like"/>
    <property type="match status" value="2"/>
</dbReference>
<proteinExistence type="inferred from homology"/>
<dbReference type="SUPFAM" id="SSF52540">
    <property type="entry name" value="P-loop containing nucleoside triphosphate hydrolases"/>
    <property type="match status" value="1"/>
</dbReference>
<dbReference type="CDD" id="cd00267">
    <property type="entry name" value="ABC_ATPase"/>
    <property type="match status" value="1"/>
</dbReference>
<keyword evidence="5" id="KW-1185">Reference proteome</keyword>
<comment type="similarity">
    <text evidence="1">Belongs to the disease resistance NB-LRR family.</text>
</comment>
<dbReference type="AlphaFoldDB" id="A0A4D6MNS4"/>
<protein>
    <submittedName>
        <fullName evidence="4">Disease resistance protein RPS2</fullName>
    </submittedName>
</protein>
<gene>
    <name evidence="4" type="ORF">DEO72_LG8g673</name>
</gene>
<evidence type="ECO:0000256" key="2">
    <source>
        <dbReference type="ARBA" id="ARBA00022821"/>
    </source>
</evidence>
<dbReference type="InterPro" id="IPR050905">
    <property type="entry name" value="Plant_NBS-LRR"/>
</dbReference>
<evidence type="ECO:0000259" key="3">
    <source>
        <dbReference type="SMART" id="SM00382"/>
    </source>
</evidence>
<dbReference type="GO" id="GO:0043531">
    <property type="term" value="F:ADP binding"/>
    <property type="evidence" value="ECO:0007669"/>
    <property type="project" value="InterPro"/>
</dbReference>
<dbReference type="Pfam" id="PF23247">
    <property type="entry name" value="LRR_RPS2"/>
    <property type="match status" value="3"/>
</dbReference>